<feature type="repeat" description="RCC1" evidence="2">
    <location>
        <begin position="308"/>
        <end position="363"/>
    </location>
</feature>
<name>A0A165EEP0_9BASI</name>
<keyword evidence="1" id="KW-0677">Repeat</keyword>
<dbReference type="STRING" id="1353952.A0A165EEP0"/>
<dbReference type="InterPro" id="IPR000408">
    <property type="entry name" value="Reg_chr_condens"/>
</dbReference>
<feature type="repeat" description="RCC1" evidence="2">
    <location>
        <begin position="369"/>
        <end position="428"/>
    </location>
</feature>
<protein>
    <submittedName>
        <fullName evidence="3">RCC1/BLIP-II protein</fullName>
    </submittedName>
</protein>
<reference evidence="3 4" key="1">
    <citation type="journal article" date="2016" name="Mol. Biol. Evol.">
        <title>Comparative Genomics of Early-Diverging Mushroom-Forming Fungi Provides Insights into the Origins of Lignocellulose Decay Capabilities.</title>
        <authorList>
            <person name="Nagy L.G."/>
            <person name="Riley R."/>
            <person name="Tritt A."/>
            <person name="Adam C."/>
            <person name="Daum C."/>
            <person name="Floudas D."/>
            <person name="Sun H."/>
            <person name="Yadav J.S."/>
            <person name="Pangilinan J."/>
            <person name="Larsson K.H."/>
            <person name="Matsuura K."/>
            <person name="Barry K."/>
            <person name="Labutti K."/>
            <person name="Kuo R."/>
            <person name="Ohm R.A."/>
            <person name="Bhattacharya S.S."/>
            <person name="Shirouzu T."/>
            <person name="Yoshinaga Y."/>
            <person name="Martin F.M."/>
            <person name="Grigoriev I.V."/>
            <person name="Hibbett D.S."/>
        </authorList>
    </citation>
    <scope>NUCLEOTIDE SEQUENCE [LARGE SCALE GENOMIC DNA]</scope>
    <source>
        <strain evidence="3 4">HHB12733</strain>
    </source>
</reference>
<sequence length="429" mass="45919">MHLFAAGSNAAGQLGIGSTDDAHQFSRCRFLASDGTSVNLPAEAEIRSVSAGANYTVLLIAGFENDVNELWASGAGNAGQLGPTWSGTASFSKVDLGLTGTLLANYEPIIVGVSWETTIVVLRREDEDADDVVISLGSNTHGKLGVGPTPASTSSPVAVPVANSIGETRLAHSFRVLELACGLSHILAIVGYQDAHDGHLVRTVIGWGVARHGQLGSTLPDPHSPLSGCQPLPALFISSYDYFNEHQQPILAALGQRHTVLLLPSGHLSICGSNDRQQLRHADRLTDVKDIGCTWNGTYAVMTSGERELICSNGSNDHGQLGRIENEPVPRADRLPDEVLLPLDRRIFDLACGSEHVAVLCRHEASGAFEVWGWGWNEHGNLGMGHTSDVRFPSIIWPPHNPTPDELATIQLERVWAGYGTTFVLCRDA</sequence>
<dbReference type="PRINTS" id="PR00633">
    <property type="entry name" value="RCCNDNSATION"/>
</dbReference>
<dbReference type="Proteomes" id="UP000076842">
    <property type="component" value="Unassembled WGS sequence"/>
</dbReference>
<evidence type="ECO:0000313" key="3">
    <source>
        <dbReference type="EMBL" id="KZT54705.1"/>
    </source>
</evidence>
<feature type="repeat" description="RCC1" evidence="2">
    <location>
        <begin position="202"/>
        <end position="265"/>
    </location>
</feature>
<gene>
    <name evidence="3" type="ORF">CALCODRAFT_378704</name>
</gene>
<feature type="repeat" description="RCC1" evidence="2">
    <location>
        <begin position="1"/>
        <end position="62"/>
    </location>
</feature>
<dbReference type="InParanoid" id="A0A165EEP0"/>
<dbReference type="Gene3D" id="2.130.10.30">
    <property type="entry name" value="Regulator of chromosome condensation 1/beta-lactamase-inhibitor protein II"/>
    <property type="match status" value="2"/>
</dbReference>
<evidence type="ECO:0000256" key="1">
    <source>
        <dbReference type="ARBA" id="ARBA00022737"/>
    </source>
</evidence>
<dbReference type="EMBL" id="KV424009">
    <property type="protein sequence ID" value="KZT54705.1"/>
    <property type="molecule type" value="Genomic_DNA"/>
</dbReference>
<evidence type="ECO:0000256" key="2">
    <source>
        <dbReference type="PROSITE-ProRule" id="PRU00235"/>
    </source>
</evidence>
<dbReference type="AlphaFoldDB" id="A0A165EEP0"/>
<dbReference type="InterPro" id="IPR051210">
    <property type="entry name" value="Ub_ligase/GEF_domain"/>
</dbReference>
<dbReference type="SUPFAM" id="SSF50985">
    <property type="entry name" value="RCC1/BLIP-II"/>
    <property type="match status" value="1"/>
</dbReference>
<organism evidence="3 4">
    <name type="scientific">Calocera cornea HHB12733</name>
    <dbReference type="NCBI Taxonomy" id="1353952"/>
    <lineage>
        <taxon>Eukaryota</taxon>
        <taxon>Fungi</taxon>
        <taxon>Dikarya</taxon>
        <taxon>Basidiomycota</taxon>
        <taxon>Agaricomycotina</taxon>
        <taxon>Dacrymycetes</taxon>
        <taxon>Dacrymycetales</taxon>
        <taxon>Dacrymycetaceae</taxon>
        <taxon>Calocera</taxon>
    </lineage>
</organism>
<proteinExistence type="predicted"/>
<dbReference type="Pfam" id="PF00415">
    <property type="entry name" value="RCC1"/>
    <property type="match status" value="2"/>
</dbReference>
<dbReference type="OrthoDB" id="5370059at2759"/>
<dbReference type="PANTHER" id="PTHR22870">
    <property type="entry name" value="REGULATOR OF CHROMOSOME CONDENSATION"/>
    <property type="match status" value="1"/>
</dbReference>
<accession>A0A165EEP0</accession>
<feature type="repeat" description="RCC1" evidence="2">
    <location>
        <begin position="131"/>
        <end position="192"/>
    </location>
</feature>
<dbReference type="FunCoup" id="A0A165EEP0">
    <property type="interactions" value="26"/>
</dbReference>
<dbReference type="InterPro" id="IPR009091">
    <property type="entry name" value="RCC1/BLIP-II"/>
</dbReference>
<keyword evidence="4" id="KW-1185">Reference proteome</keyword>
<dbReference type="PANTHER" id="PTHR22870:SF466">
    <property type="entry name" value="ANKYRIN REPEAT-CONTAINING PROTEIN"/>
    <property type="match status" value="1"/>
</dbReference>
<dbReference type="PROSITE" id="PS50012">
    <property type="entry name" value="RCC1_3"/>
    <property type="match status" value="5"/>
</dbReference>
<evidence type="ECO:0000313" key="4">
    <source>
        <dbReference type="Proteomes" id="UP000076842"/>
    </source>
</evidence>